<evidence type="ECO:0000256" key="1">
    <source>
        <dbReference type="ARBA" id="ARBA00004906"/>
    </source>
</evidence>
<dbReference type="InterPro" id="IPR016073">
    <property type="entry name" value="Skp1_comp_POZ"/>
</dbReference>
<gene>
    <name evidence="8" type="ORF">Salat_0858300</name>
</gene>
<protein>
    <recommendedName>
        <fullName evidence="4">SKP1-like protein</fullName>
    </recommendedName>
</protein>
<evidence type="ECO:0000256" key="3">
    <source>
        <dbReference type="ARBA" id="ARBA00022786"/>
    </source>
</evidence>
<comment type="pathway">
    <text evidence="1 4">Protein modification; protein ubiquitination.</text>
</comment>
<dbReference type="PIRSF" id="PIRSF028729">
    <property type="entry name" value="E3_ubiquit_lig_SCF_Skp"/>
    <property type="match status" value="1"/>
</dbReference>
<feature type="domain" description="SKP1 component dimerisation" evidence="6">
    <location>
        <begin position="128"/>
        <end position="175"/>
    </location>
</feature>
<dbReference type="Gene3D" id="3.30.710.10">
    <property type="entry name" value="Potassium Channel Kv1.1, Chain A"/>
    <property type="match status" value="1"/>
</dbReference>
<accession>A0AAE1YK34</accession>
<keyword evidence="9" id="KW-1185">Reference proteome</keyword>
<name>A0AAE1YK34_9LAMI</name>
<evidence type="ECO:0000313" key="8">
    <source>
        <dbReference type="EMBL" id="KAK4430963.1"/>
    </source>
</evidence>
<comment type="similarity">
    <text evidence="2 4">Belongs to the SKP1 family.</text>
</comment>
<dbReference type="SMART" id="SM00512">
    <property type="entry name" value="Skp1"/>
    <property type="match status" value="1"/>
</dbReference>
<sequence length="184" mass="20482">MATENKNPVAKSMESKNPVAENPETEEKIMKTLILRSSDGQEFVVSEAAATLSVTVKNLVEDAGDGKVITLALVDGGTLAKVVTYLNKHAEDGVSEEEKRKFDKEFVSGEEMSVLFDVVSAANFLDVKDLLAMVCEKIADTMKDKSVKWVRKAFRVENDFTPEEEEQIKQEFTWAWEGAEPDDD</sequence>
<evidence type="ECO:0000256" key="4">
    <source>
        <dbReference type="PIRNR" id="PIRNR028729"/>
    </source>
</evidence>
<evidence type="ECO:0000259" key="6">
    <source>
        <dbReference type="Pfam" id="PF01466"/>
    </source>
</evidence>
<dbReference type="GO" id="GO:0006511">
    <property type="term" value="P:ubiquitin-dependent protein catabolic process"/>
    <property type="evidence" value="ECO:0007669"/>
    <property type="project" value="InterPro"/>
</dbReference>
<dbReference type="PANTHER" id="PTHR11165">
    <property type="entry name" value="SKP1"/>
    <property type="match status" value="1"/>
</dbReference>
<dbReference type="GO" id="GO:0009867">
    <property type="term" value="P:jasmonic acid mediated signaling pathway"/>
    <property type="evidence" value="ECO:0007669"/>
    <property type="project" value="UniProtKB-ARBA"/>
</dbReference>
<dbReference type="Pfam" id="PF01466">
    <property type="entry name" value="Skp1"/>
    <property type="match status" value="1"/>
</dbReference>
<dbReference type="InterPro" id="IPR016072">
    <property type="entry name" value="Skp1_comp_dimer"/>
</dbReference>
<comment type="caution">
    <text evidence="8">The sequence shown here is derived from an EMBL/GenBank/DDBJ whole genome shotgun (WGS) entry which is preliminary data.</text>
</comment>
<evidence type="ECO:0000256" key="5">
    <source>
        <dbReference type="SAM" id="MobiDB-lite"/>
    </source>
</evidence>
<reference evidence="8" key="1">
    <citation type="submission" date="2020-06" db="EMBL/GenBank/DDBJ databases">
        <authorList>
            <person name="Li T."/>
            <person name="Hu X."/>
            <person name="Zhang T."/>
            <person name="Song X."/>
            <person name="Zhang H."/>
            <person name="Dai N."/>
            <person name="Sheng W."/>
            <person name="Hou X."/>
            <person name="Wei L."/>
        </authorList>
    </citation>
    <scope>NUCLEOTIDE SEQUENCE</scope>
    <source>
        <strain evidence="8">3651</strain>
        <tissue evidence="8">Leaf</tissue>
    </source>
</reference>
<dbReference type="InterPro" id="IPR011333">
    <property type="entry name" value="SKP1/BTB/POZ_sf"/>
</dbReference>
<proteinExistence type="inferred from homology"/>
<reference evidence="8" key="2">
    <citation type="journal article" date="2024" name="Plant">
        <title>Genomic evolution and insights into agronomic trait innovations of Sesamum species.</title>
        <authorList>
            <person name="Miao H."/>
            <person name="Wang L."/>
            <person name="Qu L."/>
            <person name="Liu H."/>
            <person name="Sun Y."/>
            <person name="Le M."/>
            <person name="Wang Q."/>
            <person name="Wei S."/>
            <person name="Zheng Y."/>
            <person name="Lin W."/>
            <person name="Duan Y."/>
            <person name="Cao H."/>
            <person name="Xiong S."/>
            <person name="Wang X."/>
            <person name="Wei L."/>
            <person name="Li C."/>
            <person name="Ma Q."/>
            <person name="Ju M."/>
            <person name="Zhao R."/>
            <person name="Li G."/>
            <person name="Mu C."/>
            <person name="Tian Q."/>
            <person name="Mei H."/>
            <person name="Zhang T."/>
            <person name="Gao T."/>
            <person name="Zhang H."/>
        </authorList>
    </citation>
    <scope>NUCLEOTIDE SEQUENCE</scope>
    <source>
        <strain evidence="8">3651</strain>
    </source>
</reference>
<dbReference type="GO" id="GO:0016567">
    <property type="term" value="P:protein ubiquitination"/>
    <property type="evidence" value="ECO:0007669"/>
    <property type="project" value="UniProtKB-UniRule"/>
</dbReference>
<dbReference type="SUPFAM" id="SSF81382">
    <property type="entry name" value="Skp1 dimerisation domain-like"/>
    <property type="match status" value="1"/>
</dbReference>
<comment type="function">
    <text evidence="4">Involved in ubiquitination and subsequent proteasomal degradation of target proteins. Together with CUL1, RBX1 and a F-box protein, it forms a SCF E3 ubiquitin ligase complex. The functional specificity of this complex depends on the type of F-box protein. In the SCF complex, it serves as an adapter that links the F-box protein to CUL1.</text>
</comment>
<comment type="subunit">
    <text evidence="4">Part of a SCF (SKP1-cullin-F-box) protein ligase complex.</text>
</comment>
<evidence type="ECO:0000259" key="7">
    <source>
        <dbReference type="Pfam" id="PF03931"/>
    </source>
</evidence>
<dbReference type="SUPFAM" id="SSF54695">
    <property type="entry name" value="POZ domain"/>
    <property type="match status" value="1"/>
</dbReference>
<dbReference type="Pfam" id="PF03931">
    <property type="entry name" value="Skp1_POZ"/>
    <property type="match status" value="1"/>
</dbReference>
<dbReference type="EMBL" id="JACGWO010000003">
    <property type="protein sequence ID" value="KAK4430963.1"/>
    <property type="molecule type" value="Genomic_DNA"/>
</dbReference>
<organism evidence="8 9">
    <name type="scientific">Sesamum alatum</name>
    <dbReference type="NCBI Taxonomy" id="300844"/>
    <lineage>
        <taxon>Eukaryota</taxon>
        <taxon>Viridiplantae</taxon>
        <taxon>Streptophyta</taxon>
        <taxon>Embryophyta</taxon>
        <taxon>Tracheophyta</taxon>
        <taxon>Spermatophyta</taxon>
        <taxon>Magnoliopsida</taxon>
        <taxon>eudicotyledons</taxon>
        <taxon>Gunneridae</taxon>
        <taxon>Pentapetalae</taxon>
        <taxon>asterids</taxon>
        <taxon>lamiids</taxon>
        <taxon>Lamiales</taxon>
        <taxon>Pedaliaceae</taxon>
        <taxon>Sesamum</taxon>
    </lineage>
</organism>
<keyword evidence="3 4" id="KW-0833">Ubl conjugation pathway</keyword>
<dbReference type="InterPro" id="IPR016897">
    <property type="entry name" value="SKP1"/>
</dbReference>
<dbReference type="InterPro" id="IPR036296">
    <property type="entry name" value="SKP1-like_dim_sf"/>
</dbReference>
<evidence type="ECO:0000256" key="2">
    <source>
        <dbReference type="ARBA" id="ARBA00009993"/>
    </source>
</evidence>
<dbReference type="Proteomes" id="UP001293254">
    <property type="component" value="Unassembled WGS sequence"/>
</dbReference>
<feature type="region of interest" description="Disordered" evidence="5">
    <location>
        <begin position="1"/>
        <end position="25"/>
    </location>
</feature>
<dbReference type="InterPro" id="IPR001232">
    <property type="entry name" value="SKP1-like"/>
</dbReference>
<feature type="domain" description="SKP1 component POZ" evidence="7">
    <location>
        <begin position="33"/>
        <end position="90"/>
    </location>
</feature>
<dbReference type="AlphaFoldDB" id="A0AAE1YK34"/>
<evidence type="ECO:0000313" key="9">
    <source>
        <dbReference type="Proteomes" id="UP001293254"/>
    </source>
</evidence>